<dbReference type="InterPro" id="IPR050121">
    <property type="entry name" value="Cytochrome_P450_monoxygenase"/>
</dbReference>
<comment type="caution">
    <text evidence="2">The sequence shown here is derived from an EMBL/GenBank/DDBJ whole genome shotgun (WGS) entry which is preliminary data.</text>
</comment>
<dbReference type="InterPro" id="IPR002401">
    <property type="entry name" value="Cyt_P450_E_grp-I"/>
</dbReference>
<protein>
    <submittedName>
        <fullName evidence="2">Cytochrome P450 52A11</fullName>
    </submittedName>
</protein>
<dbReference type="SUPFAM" id="SSF48264">
    <property type="entry name" value="Cytochrome P450"/>
    <property type="match status" value="1"/>
</dbReference>
<dbReference type="Pfam" id="PF00067">
    <property type="entry name" value="p450"/>
    <property type="match status" value="1"/>
</dbReference>
<dbReference type="GO" id="GO:0005506">
    <property type="term" value="F:iron ion binding"/>
    <property type="evidence" value="ECO:0007669"/>
    <property type="project" value="InterPro"/>
</dbReference>
<dbReference type="PANTHER" id="PTHR24305">
    <property type="entry name" value="CYTOCHROME P450"/>
    <property type="match status" value="1"/>
</dbReference>
<sequence length="568" mass="63631">MTYLLTACFAAVPLLCWYLYKTAVRSRYQPYAHIPALPVHLLWGHGAAIAEFYKKAGGDFHYIFYDMAKSIGLPPMMLLDLRPFYYPLCLICSHEVAEDISKASKLLPYSVPKSPTLKDIDPLIGKFSIISAQGEDWKALRKRYNPGFSPTHLITLLPRILEKTVLFIDRLNEFARIGEEFELERLCVDLTFDIIGAVVLDVDLGAQLSRVQQSSLVRSYRGLAETYYDATGRASVTFNPLTYYHRWRLSRASDVAIKAVIREKFNELRDSGAQPERDPKSKARSVLALSLADVDALTPQVLQVTADQIKSFLFAGHDTTSILLQWSIYELFRSPRVLATLRAELDGVFGPVGSIDQDPVVDILRSRGEEVIKRLSYLSAVIKEVLRLYPPGGTARRVPHGTNFYVHTAEGKDICLDGVVLYNCPFIIQRDPAVYGETKDDFVPERWLGIAGSSADVPDEETKHVNPGGEVGVPPSAWRPFERGPRNCIGQELANLEARVILAVAVRRFEFEKLGAGAVLRGQDGKTMIDSKGQLVVKEEMFNTRQVTSKPFDSMRMKVHLRDMASGT</sequence>
<dbReference type="GO" id="GO:0020037">
    <property type="term" value="F:heme binding"/>
    <property type="evidence" value="ECO:0007669"/>
    <property type="project" value="InterPro"/>
</dbReference>
<evidence type="ECO:0000256" key="1">
    <source>
        <dbReference type="PIRSR" id="PIRSR602401-1"/>
    </source>
</evidence>
<keyword evidence="1" id="KW-0408">Iron</keyword>
<gene>
    <name evidence="2" type="ORF">K490DRAFT_35534</name>
</gene>
<dbReference type="Proteomes" id="UP000799776">
    <property type="component" value="Unassembled WGS sequence"/>
</dbReference>
<keyword evidence="1" id="KW-0479">Metal-binding</keyword>
<accession>A0A9P4I0L1</accession>
<evidence type="ECO:0000313" key="3">
    <source>
        <dbReference type="Proteomes" id="UP000799776"/>
    </source>
</evidence>
<dbReference type="GO" id="GO:0016705">
    <property type="term" value="F:oxidoreductase activity, acting on paired donors, with incorporation or reduction of molecular oxygen"/>
    <property type="evidence" value="ECO:0007669"/>
    <property type="project" value="InterPro"/>
</dbReference>
<evidence type="ECO:0000313" key="2">
    <source>
        <dbReference type="EMBL" id="KAF2090002.1"/>
    </source>
</evidence>
<proteinExistence type="predicted"/>
<feature type="binding site" description="axial binding residue" evidence="1">
    <location>
        <position position="488"/>
    </location>
    <ligand>
        <name>heme</name>
        <dbReference type="ChEBI" id="CHEBI:30413"/>
    </ligand>
    <ligandPart>
        <name>Fe</name>
        <dbReference type="ChEBI" id="CHEBI:18248"/>
    </ligandPart>
</feature>
<dbReference type="CDD" id="cd11051">
    <property type="entry name" value="CYP59-like"/>
    <property type="match status" value="1"/>
</dbReference>
<dbReference type="PRINTS" id="PR00385">
    <property type="entry name" value="P450"/>
</dbReference>
<dbReference type="EMBL" id="ML978713">
    <property type="protein sequence ID" value="KAF2090002.1"/>
    <property type="molecule type" value="Genomic_DNA"/>
</dbReference>
<keyword evidence="1" id="KW-0349">Heme</keyword>
<comment type="cofactor">
    <cofactor evidence="1">
        <name>heme</name>
        <dbReference type="ChEBI" id="CHEBI:30413"/>
    </cofactor>
</comment>
<dbReference type="InterPro" id="IPR001128">
    <property type="entry name" value="Cyt_P450"/>
</dbReference>
<dbReference type="GO" id="GO:0004497">
    <property type="term" value="F:monooxygenase activity"/>
    <property type="evidence" value="ECO:0007669"/>
    <property type="project" value="InterPro"/>
</dbReference>
<dbReference type="Gene3D" id="1.10.630.10">
    <property type="entry name" value="Cytochrome P450"/>
    <property type="match status" value="1"/>
</dbReference>
<dbReference type="AlphaFoldDB" id="A0A9P4I0L1"/>
<dbReference type="PANTHER" id="PTHR24305:SF222">
    <property type="entry name" value="CYTOCHROME P450 MONOOXYGENASE STCS"/>
    <property type="match status" value="1"/>
</dbReference>
<organism evidence="2 3">
    <name type="scientific">Saccharata proteae CBS 121410</name>
    <dbReference type="NCBI Taxonomy" id="1314787"/>
    <lineage>
        <taxon>Eukaryota</taxon>
        <taxon>Fungi</taxon>
        <taxon>Dikarya</taxon>
        <taxon>Ascomycota</taxon>
        <taxon>Pezizomycotina</taxon>
        <taxon>Dothideomycetes</taxon>
        <taxon>Dothideomycetes incertae sedis</taxon>
        <taxon>Botryosphaeriales</taxon>
        <taxon>Saccharataceae</taxon>
        <taxon>Saccharata</taxon>
    </lineage>
</organism>
<keyword evidence="3" id="KW-1185">Reference proteome</keyword>
<dbReference type="PRINTS" id="PR00463">
    <property type="entry name" value="EP450I"/>
</dbReference>
<dbReference type="OrthoDB" id="10029320at2759"/>
<reference evidence="2" key="1">
    <citation type="journal article" date="2020" name="Stud. Mycol.">
        <title>101 Dothideomycetes genomes: a test case for predicting lifestyles and emergence of pathogens.</title>
        <authorList>
            <person name="Haridas S."/>
            <person name="Albert R."/>
            <person name="Binder M."/>
            <person name="Bloem J."/>
            <person name="Labutti K."/>
            <person name="Salamov A."/>
            <person name="Andreopoulos B."/>
            <person name="Baker S."/>
            <person name="Barry K."/>
            <person name="Bills G."/>
            <person name="Bluhm B."/>
            <person name="Cannon C."/>
            <person name="Castanera R."/>
            <person name="Culley D."/>
            <person name="Daum C."/>
            <person name="Ezra D."/>
            <person name="Gonzalez J."/>
            <person name="Henrissat B."/>
            <person name="Kuo A."/>
            <person name="Liang C."/>
            <person name="Lipzen A."/>
            <person name="Lutzoni F."/>
            <person name="Magnuson J."/>
            <person name="Mondo S."/>
            <person name="Nolan M."/>
            <person name="Ohm R."/>
            <person name="Pangilinan J."/>
            <person name="Park H.-J."/>
            <person name="Ramirez L."/>
            <person name="Alfaro M."/>
            <person name="Sun H."/>
            <person name="Tritt A."/>
            <person name="Yoshinaga Y."/>
            <person name="Zwiers L.-H."/>
            <person name="Turgeon B."/>
            <person name="Goodwin S."/>
            <person name="Spatafora J."/>
            <person name="Crous P."/>
            <person name="Grigoriev I."/>
        </authorList>
    </citation>
    <scope>NUCLEOTIDE SEQUENCE</scope>
    <source>
        <strain evidence="2">CBS 121410</strain>
    </source>
</reference>
<name>A0A9P4I0L1_9PEZI</name>
<dbReference type="InterPro" id="IPR036396">
    <property type="entry name" value="Cyt_P450_sf"/>
</dbReference>